<evidence type="ECO:0000259" key="10">
    <source>
        <dbReference type="Pfam" id="PF00673"/>
    </source>
</evidence>
<dbReference type="SUPFAM" id="SSF55282">
    <property type="entry name" value="RL5-like"/>
    <property type="match status" value="1"/>
</dbReference>
<reference evidence="11 12" key="1">
    <citation type="submission" date="2017-04" db="EMBL/GenBank/DDBJ databases">
        <authorList>
            <person name="Varghese N."/>
            <person name="Submissions S."/>
        </authorList>
    </citation>
    <scope>NUCLEOTIDE SEQUENCE [LARGE SCALE GENOMIC DNA]</scope>
    <source>
        <strain evidence="11 12">DSM 9789</strain>
    </source>
</reference>
<dbReference type="GO" id="GO:0019843">
    <property type="term" value="F:rRNA binding"/>
    <property type="evidence" value="ECO:0007669"/>
    <property type="project" value="UniProtKB-UniRule"/>
</dbReference>
<dbReference type="PIRSF" id="PIRSF002161">
    <property type="entry name" value="Ribosomal_L5"/>
    <property type="match status" value="1"/>
</dbReference>
<dbReference type="GO" id="GO:0003735">
    <property type="term" value="F:structural constituent of ribosome"/>
    <property type="evidence" value="ECO:0007669"/>
    <property type="project" value="InterPro"/>
</dbReference>
<dbReference type="InterPro" id="IPR031309">
    <property type="entry name" value="Ribosomal_uL5_C"/>
</dbReference>
<dbReference type="AlphaFoldDB" id="A0A8G2FVV8"/>
<keyword evidence="3 7" id="KW-0699">rRNA-binding</keyword>
<evidence type="ECO:0000313" key="11">
    <source>
        <dbReference type="EMBL" id="SMD30456.1"/>
    </source>
</evidence>
<dbReference type="Pfam" id="PF00673">
    <property type="entry name" value="Ribosomal_L5_C"/>
    <property type="match status" value="1"/>
</dbReference>
<comment type="function">
    <text evidence="7">This is 1 of the proteins that bind and probably mediate the attachment of the 5S RNA into the large ribosomal subunit, where it forms part of the central protuberance. In the 70S ribosome it contacts protein S13 of the 30S subunit (bridge B1b), connecting the 2 subunits; this bridge is implicated in subunit movement. May contact the P site tRNA; the 5S rRNA and some of its associated proteins might help stabilize positioning of ribosome-bound tRNAs.</text>
</comment>
<feature type="domain" description="Large ribosomal subunit protein uL5 C-terminal" evidence="10">
    <location>
        <begin position="64"/>
        <end position="148"/>
    </location>
</feature>
<dbReference type="InterPro" id="IPR057266">
    <property type="entry name" value="Ribosomal_uL5_euk/arc-type"/>
</dbReference>
<proteinExistence type="inferred from homology"/>
<evidence type="ECO:0000256" key="7">
    <source>
        <dbReference type="HAMAP-Rule" id="MF_01333"/>
    </source>
</evidence>
<dbReference type="InterPro" id="IPR022803">
    <property type="entry name" value="Ribosomal_uL5_dom_sf"/>
</dbReference>
<dbReference type="NCBIfam" id="NF003258">
    <property type="entry name" value="PRK04219.1"/>
    <property type="match status" value="1"/>
</dbReference>
<protein>
    <recommendedName>
        <fullName evidence="7">Large ribosomal subunit protein uL5</fullName>
    </recommendedName>
</protein>
<evidence type="ECO:0000256" key="8">
    <source>
        <dbReference type="RuleBase" id="RU003930"/>
    </source>
</evidence>
<dbReference type="GO" id="GO:0005840">
    <property type="term" value="C:ribosome"/>
    <property type="evidence" value="ECO:0007669"/>
    <property type="project" value="UniProtKB-KW"/>
</dbReference>
<evidence type="ECO:0000256" key="5">
    <source>
        <dbReference type="ARBA" id="ARBA00022980"/>
    </source>
</evidence>
<comment type="caution">
    <text evidence="11">The sequence shown here is derived from an EMBL/GenBank/DDBJ whole genome shotgun (WGS) entry which is preliminary data.</text>
</comment>
<organism evidence="11 12">
    <name type="scientific">Picrophilus torridus (strain ATCC 700027 / DSM 9790 / JCM 10055 / NBRC 100828 / KAW 2/3)</name>
    <dbReference type="NCBI Taxonomy" id="1122961"/>
    <lineage>
        <taxon>Archaea</taxon>
        <taxon>Methanobacteriati</taxon>
        <taxon>Thermoplasmatota</taxon>
        <taxon>Thermoplasmata</taxon>
        <taxon>Thermoplasmatales</taxon>
        <taxon>Picrophilaceae</taxon>
        <taxon>Picrophilus</taxon>
    </lineage>
</organism>
<comment type="similarity">
    <text evidence="1 7 8">Belongs to the universal ribosomal protein uL5 family.</text>
</comment>
<dbReference type="PANTHER" id="PTHR11994">
    <property type="entry name" value="60S RIBOSOMAL PROTEIN L11-RELATED"/>
    <property type="match status" value="1"/>
</dbReference>
<dbReference type="InterPro" id="IPR022804">
    <property type="entry name" value="Ribosomal_uL5_arc"/>
</dbReference>
<name>A0A8G2FVV8_PICTO</name>
<evidence type="ECO:0000259" key="9">
    <source>
        <dbReference type="Pfam" id="PF00281"/>
    </source>
</evidence>
<keyword evidence="5 7" id="KW-0689">Ribosomal protein</keyword>
<dbReference type="FunFam" id="3.30.1440.10:FF:000002">
    <property type="entry name" value="60S ribosomal protein L11"/>
    <property type="match status" value="1"/>
</dbReference>
<dbReference type="Gene3D" id="3.30.1440.10">
    <property type="match status" value="1"/>
</dbReference>
<evidence type="ECO:0000256" key="2">
    <source>
        <dbReference type="ARBA" id="ARBA00022555"/>
    </source>
</evidence>
<accession>A0A8G2FVV8</accession>
<keyword evidence="6 7" id="KW-0687">Ribonucleoprotein</keyword>
<keyword evidence="4 7" id="KW-0694">RNA-binding</keyword>
<dbReference type="InterPro" id="IPR002132">
    <property type="entry name" value="Ribosomal_uL5"/>
</dbReference>
<evidence type="ECO:0000256" key="1">
    <source>
        <dbReference type="ARBA" id="ARBA00008553"/>
    </source>
</evidence>
<dbReference type="EMBL" id="FWYE01000001">
    <property type="protein sequence ID" value="SMD30456.1"/>
    <property type="molecule type" value="Genomic_DNA"/>
</dbReference>
<dbReference type="HAMAP" id="MF_01333_A">
    <property type="entry name" value="Ribosomal_uL5_A"/>
    <property type="match status" value="1"/>
</dbReference>
<dbReference type="Pfam" id="PF00281">
    <property type="entry name" value="Ribosomal_L5"/>
    <property type="match status" value="1"/>
</dbReference>
<sequence length="176" mass="20397">MMETTENSMREIFIDKVVVNIGVGAAGERLNRAAKVLELLTHHKPTFTSAKRTVRDFNIRKGLNIGVKVTLRKDDALSFLKEAFYAKDYKIPVYSFDKNGNAYFGISDYTDFKGMKYDPDIGIFGMDIAIVFRRRGGYRIEKRRIKKMHIPKKMRISKEETIKYLQENFNVKIIGD</sequence>
<keyword evidence="2 7" id="KW-0820">tRNA-binding</keyword>
<gene>
    <name evidence="7" type="primary">rpl5</name>
    <name evidence="11" type="ORF">SAMN02745355_0337</name>
</gene>
<dbReference type="GO" id="GO:0006412">
    <property type="term" value="P:translation"/>
    <property type="evidence" value="ECO:0007669"/>
    <property type="project" value="UniProtKB-UniRule"/>
</dbReference>
<evidence type="ECO:0000256" key="6">
    <source>
        <dbReference type="ARBA" id="ARBA00023274"/>
    </source>
</evidence>
<keyword evidence="12" id="KW-1185">Reference proteome</keyword>
<evidence type="ECO:0000313" key="12">
    <source>
        <dbReference type="Proteomes" id="UP000192315"/>
    </source>
</evidence>
<dbReference type="GO" id="GO:0000049">
    <property type="term" value="F:tRNA binding"/>
    <property type="evidence" value="ECO:0007669"/>
    <property type="project" value="UniProtKB-UniRule"/>
</dbReference>
<dbReference type="GO" id="GO:1990904">
    <property type="term" value="C:ribonucleoprotein complex"/>
    <property type="evidence" value="ECO:0007669"/>
    <property type="project" value="UniProtKB-KW"/>
</dbReference>
<evidence type="ECO:0000256" key="3">
    <source>
        <dbReference type="ARBA" id="ARBA00022730"/>
    </source>
</evidence>
<dbReference type="InterPro" id="IPR031310">
    <property type="entry name" value="Ribosomal_uL5_N"/>
</dbReference>
<evidence type="ECO:0000256" key="4">
    <source>
        <dbReference type="ARBA" id="ARBA00022884"/>
    </source>
</evidence>
<feature type="domain" description="Large ribosomal subunit protein uL5 N-terminal" evidence="9">
    <location>
        <begin position="7"/>
        <end position="60"/>
    </location>
</feature>
<dbReference type="Proteomes" id="UP000192315">
    <property type="component" value="Unassembled WGS sequence"/>
</dbReference>
<dbReference type="RefSeq" id="WP_084272422.1">
    <property type="nucleotide sequence ID" value="NZ_FWYE01000001.1"/>
</dbReference>
<comment type="subunit">
    <text evidence="7">Part of the 50S ribosomal subunit; contacts the 5S rRNA and probably tRNA. Forms a bridge to the 30S subunit in the 70S ribosome.</text>
</comment>